<name>A0A9J6A2H8_SOLCO</name>
<organism evidence="1 2">
    <name type="scientific">Solanum commersonii</name>
    <name type="common">Commerson's wild potato</name>
    <name type="synonym">Commerson's nightshade</name>
    <dbReference type="NCBI Taxonomy" id="4109"/>
    <lineage>
        <taxon>Eukaryota</taxon>
        <taxon>Viridiplantae</taxon>
        <taxon>Streptophyta</taxon>
        <taxon>Embryophyta</taxon>
        <taxon>Tracheophyta</taxon>
        <taxon>Spermatophyta</taxon>
        <taxon>Magnoliopsida</taxon>
        <taxon>eudicotyledons</taxon>
        <taxon>Gunneridae</taxon>
        <taxon>Pentapetalae</taxon>
        <taxon>asterids</taxon>
        <taxon>lamiids</taxon>
        <taxon>Solanales</taxon>
        <taxon>Solanaceae</taxon>
        <taxon>Solanoideae</taxon>
        <taxon>Solaneae</taxon>
        <taxon>Solanum</taxon>
    </lineage>
</organism>
<gene>
    <name evidence="1" type="ORF">H5410_018315</name>
</gene>
<evidence type="ECO:0000313" key="1">
    <source>
        <dbReference type="EMBL" id="KAG5618491.1"/>
    </source>
</evidence>
<proteinExistence type="predicted"/>
<dbReference type="EMBL" id="JACXVP010000003">
    <property type="protein sequence ID" value="KAG5618491.1"/>
    <property type="molecule type" value="Genomic_DNA"/>
</dbReference>
<keyword evidence="2" id="KW-1185">Reference proteome</keyword>
<protein>
    <submittedName>
        <fullName evidence="1">Uncharacterized protein</fullName>
    </submittedName>
</protein>
<dbReference type="AlphaFoldDB" id="A0A9J6A2H8"/>
<sequence length="76" mass="8547">MAASEGIHCGKHAQSKKKVHDNCYRQCPSQQILLSGKFLSLIDISTIIAADCEEFAQAFLQFFMELLTSTNWAMHL</sequence>
<evidence type="ECO:0000313" key="2">
    <source>
        <dbReference type="Proteomes" id="UP000824120"/>
    </source>
</evidence>
<reference evidence="1 2" key="1">
    <citation type="submission" date="2020-09" db="EMBL/GenBank/DDBJ databases">
        <title>De no assembly of potato wild relative species, Solanum commersonii.</title>
        <authorList>
            <person name="Cho K."/>
        </authorList>
    </citation>
    <scope>NUCLEOTIDE SEQUENCE [LARGE SCALE GENOMIC DNA]</scope>
    <source>
        <strain evidence="1">LZ3.2</strain>
        <tissue evidence="1">Leaf</tissue>
    </source>
</reference>
<accession>A0A9J6A2H8</accession>
<dbReference type="Proteomes" id="UP000824120">
    <property type="component" value="Chromosome 3"/>
</dbReference>
<comment type="caution">
    <text evidence="1">The sequence shown here is derived from an EMBL/GenBank/DDBJ whole genome shotgun (WGS) entry which is preliminary data.</text>
</comment>